<evidence type="ECO:0000256" key="1">
    <source>
        <dbReference type="SAM" id="Phobius"/>
    </source>
</evidence>
<proteinExistence type="predicted"/>
<reference evidence="2" key="1">
    <citation type="journal article" date="2004" name="Nature">
        <title>Genome duplication in the teleost fish Tetraodon nigroviridis reveals the early vertebrate proto-karyotype.</title>
        <authorList>
            <person name="Jaillon O."/>
            <person name="Aury J.-M."/>
            <person name="Brunet F."/>
            <person name="Petit J.-L."/>
            <person name="Stange-Thomann N."/>
            <person name="Mauceli E."/>
            <person name="Bouneau L."/>
            <person name="Fischer C."/>
            <person name="Ozouf-Costaz C."/>
            <person name="Bernot A."/>
            <person name="Nicaud S."/>
            <person name="Jaffe D."/>
            <person name="Fisher S."/>
            <person name="Lutfalla G."/>
            <person name="Dossat C."/>
            <person name="Segurens B."/>
            <person name="Dasilva C."/>
            <person name="Salanoubat M."/>
            <person name="Levy M."/>
            <person name="Boudet N."/>
            <person name="Castellano S."/>
            <person name="Anthouard V."/>
            <person name="Jubin C."/>
            <person name="Castelli V."/>
            <person name="Katinka M."/>
            <person name="Vacherie B."/>
            <person name="Biemont C."/>
            <person name="Skalli Z."/>
            <person name="Cattolico L."/>
            <person name="Poulain J."/>
            <person name="De Berardinis V."/>
            <person name="Cruaud C."/>
            <person name="Duprat S."/>
            <person name="Brottier P."/>
            <person name="Coutanceau J.-P."/>
            <person name="Gouzy J."/>
            <person name="Parra G."/>
            <person name="Lardier G."/>
            <person name="Chapple C."/>
            <person name="McKernan K.J."/>
            <person name="McEwan P."/>
            <person name="Bosak S."/>
            <person name="Kellis M."/>
            <person name="Volff J.-N."/>
            <person name="Guigo R."/>
            <person name="Zody M.C."/>
            <person name="Mesirov J."/>
            <person name="Lindblad-Toh K."/>
            <person name="Birren B."/>
            <person name="Nusbaum C."/>
            <person name="Kahn D."/>
            <person name="Robinson-Rechavi M."/>
            <person name="Laudet V."/>
            <person name="Schachter V."/>
            <person name="Quetier F."/>
            <person name="Saurin W."/>
            <person name="Scarpelli C."/>
            <person name="Wincker P."/>
            <person name="Lander E.S."/>
            <person name="Weissenbach J."/>
            <person name="Roest Crollius H."/>
        </authorList>
    </citation>
    <scope>NUCLEOTIDE SEQUENCE [LARGE SCALE GENOMIC DNA]</scope>
</reference>
<keyword evidence="1" id="KW-0472">Membrane</keyword>
<keyword evidence="1" id="KW-1133">Transmembrane helix</keyword>
<organism evidence="2">
    <name type="scientific">Tetraodon nigroviridis</name>
    <name type="common">Spotted green pufferfish</name>
    <name type="synonym">Chelonodon nigroviridis</name>
    <dbReference type="NCBI Taxonomy" id="99883"/>
    <lineage>
        <taxon>Eukaryota</taxon>
        <taxon>Metazoa</taxon>
        <taxon>Chordata</taxon>
        <taxon>Craniata</taxon>
        <taxon>Vertebrata</taxon>
        <taxon>Euteleostomi</taxon>
        <taxon>Actinopterygii</taxon>
        <taxon>Neopterygii</taxon>
        <taxon>Teleostei</taxon>
        <taxon>Neoteleostei</taxon>
        <taxon>Acanthomorphata</taxon>
        <taxon>Eupercaria</taxon>
        <taxon>Tetraodontiformes</taxon>
        <taxon>Tetradontoidea</taxon>
        <taxon>Tetraodontidae</taxon>
        <taxon>Tetraodon</taxon>
    </lineage>
</organism>
<gene>
    <name evidence="2" type="ORF">GSTENG00000421001</name>
</gene>
<feature type="non-terminal residue" evidence="2">
    <location>
        <position position="172"/>
    </location>
</feature>
<reference evidence="2" key="2">
    <citation type="submission" date="2004-02" db="EMBL/GenBank/DDBJ databases">
        <authorList>
            <consortium name="Genoscope"/>
            <consortium name="Whitehead Institute Centre for Genome Research"/>
        </authorList>
    </citation>
    <scope>NUCLEOTIDE SEQUENCE</scope>
</reference>
<sequence length="172" mass="19158">FGEETGLRHAVVWVFADHGGADPAVWGPHVWKVNPYFCFHPANSSEPTLRLPFLGFPGRFGDLFGARAALSVACASTVLFFLLLAVADHPAMLFIHKLPTLFMHVIPGERLMESQFKAQNQNLSLPCSFSDGRRRPVGTGKESGRFVQTGPVFWDRNGCWFHAGRQPQHSLR</sequence>
<feature type="non-terminal residue" evidence="2">
    <location>
        <position position="1"/>
    </location>
</feature>
<dbReference type="PANTHER" id="PTHR24002">
    <property type="entry name" value="SOLUTE CARRIER FAMILY 22 MEMBER 18"/>
    <property type="match status" value="1"/>
</dbReference>
<dbReference type="PANTHER" id="PTHR24002:SF3">
    <property type="entry name" value="SOLUTE CARRIER FAMILY 22 MEMBER 18"/>
    <property type="match status" value="1"/>
</dbReference>
<name>Q4THR5_TETNG</name>
<comment type="caution">
    <text evidence="2">The sequence shown here is derived from an EMBL/GenBank/DDBJ whole genome shotgun (WGS) entry which is preliminary data.</text>
</comment>
<evidence type="ECO:0000313" key="2">
    <source>
        <dbReference type="EMBL" id="CAF87567.1"/>
    </source>
</evidence>
<protein>
    <submittedName>
        <fullName evidence="2">(spotted green pufferfish) hypothetical protein</fullName>
    </submittedName>
</protein>
<keyword evidence="1" id="KW-0812">Transmembrane</keyword>
<dbReference type="KEGG" id="tng:GSTEN00000421G001"/>
<dbReference type="GO" id="GO:0005635">
    <property type="term" value="C:nuclear envelope"/>
    <property type="evidence" value="ECO:0007669"/>
    <property type="project" value="TreeGrafter"/>
</dbReference>
<accession>Q4THR5</accession>
<feature type="transmembrane region" description="Helical" evidence="1">
    <location>
        <begin position="64"/>
        <end position="87"/>
    </location>
</feature>
<dbReference type="OrthoDB" id="440553at2759"/>
<dbReference type="AlphaFoldDB" id="Q4THR5"/>
<dbReference type="EMBL" id="CAAE01002739">
    <property type="protein sequence ID" value="CAF87567.1"/>
    <property type="molecule type" value="Genomic_DNA"/>
</dbReference>